<proteinExistence type="predicted"/>
<accession>A0ABW9TMA5</accession>
<dbReference type="EMBL" id="MBFE02000022">
    <property type="protein sequence ID" value="MUO44675.1"/>
    <property type="molecule type" value="Genomic_DNA"/>
</dbReference>
<gene>
    <name evidence="1" type="ORF">BBL17_023100</name>
</gene>
<dbReference type="Proteomes" id="UP000179454">
    <property type="component" value="Unassembled WGS sequence"/>
</dbReference>
<name>A0ABW9TMA5_AGRVI</name>
<evidence type="ECO:0000313" key="1">
    <source>
        <dbReference type="EMBL" id="MUO44675.1"/>
    </source>
</evidence>
<keyword evidence="2" id="KW-1185">Reference proteome</keyword>
<protein>
    <submittedName>
        <fullName evidence="1">Uncharacterized protein</fullName>
    </submittedName>
</protein>
<comment type="caution">
    <text evidence="1">The sequence shown here is derived from an EMBL/GenBank/DDBJ whole genome shotgun (WGS) entry which is preliminary data.</text>
</comment>
<reference evidence="1" key="1">
    <citation type="submission" date="2019-11" db="EMBL/GenBank/DDBJ databases">
        <title>Whole-genome sequencing of Allorhizobium vitis.</title>
        <authorList>
            <person name="Gan H.M."/>
            <person name="Savka M.A."/>
        </authorList>
    </citation>
    <scope>NUCLEOTIDE SEQUENCE [LARGE SCALE GENOMIC DNA]</scope>
    <source>
        <strain evidence="1">T1/7</strain>
    </source>
</reference>
<organism evidence="1 2">
    <name type="scientific">Agrobacterium vitis</name>
    <name type="common">Rhizobium vitis</name>
    <dbReference type="NCBI Taxonomy" id="373"/>
    <lineage>
        <taxon>Bacteria</taxon>
        <taxon>Pseudomonadati</taxon>
        <taxon>Pseudomonadota</taxon>
        <taxon>Alphaproteobacteria</taxon>
        <taxon>Hyphomicrobiales</taxon>
        <taxon>Rhizobiaceae</taxon>
        <taxon>Rhizobium/Agrobacterium group</taxon>
        <taxon>Agrobacterium</taxon>
    </lineage>
</organism>
<sequence>MNLNNPKQEDASVIQAQSAERPPFHVSHFRDNITVNLTVTSLLTSFVRDYDFDVTIGLTEFDSAGSIRYTDHGNHEVRVKCDGAGKVFVGGAVYVPTRGVAGSDWKEDLWKSVCMSPVS</sequence>
<evidence type="ECO:0000313" key="2">
    <source>
        <dbReference type="Proteomes" id="UP000179454"/>
    </source>
</evidence>